<evidence type="ECO:0000256" key="4">
    <source>
        <dbReference type="ARBA" id="ARBA00021581"/>
    </source>
</evidence>
<comment type="function">
    <text evidence="14">Catalyzes the dephosphorylation of undecaprenyl diphosphate (UPP). Confers resistance to bacitracin.</text>
</comment>
<evidence type="ECO:0000256" key="14">
    <source>
        <dbReference type="HAMAP-Rule" id="MF_01006"/>
    </source>
</evidence>
<keyword evidence="8 14" id="KW-1133">Transmembrane helix</keyword>
<evidence type="ECO:0000313" key="16">
    <source>
        <dbReference type="Proteomes" id="UP000219621"/>
    </source>
</evidence>
<feature type="transmembrane region" description="Helical" evidence="14">
    <location>
        <begin position="215"/>
        <end position="236"/>
    </location>
</feature>
<keyword evidence="14" id="KW-0573">Peptidoglycan synthesis</keyword>
<dbReference type="EC" id="3.6.1.27" evidence="3 14"/>
<keyword evidence="6 14" id="KW-0812">Transmembrane</keyword>
<keyword evidence="10 14" id="KW-0046">Antibiotic resistance</keyword>
<protein>
    <recommendedName>
        <fullName evidence="4 14">Undecaprenyl-diphosphatase</fullName>
        <ecNumber evidence="3 14">3.6.1.27</ecNumber>
    </recommendedName>
    <alternativeName>
        <fullName evidence="12 14">Bacitracin resistance protein</fullName>
    </alternativeName>
    <alternativeName>
        <fullName evidence="11 14">Undecaprenyl pyrophosphate phosphatase</fullName>
    </alternativeName>
</protein>
<gene>
    <name evidence="14" type="primary">uppP</name>
    <name evidence="15" type="ORF">SAMN05421508_103387</name>
</gene>
<evidence type="ECO:0000256" key="7">
    <source>
        <dbReference type="ARBA" id="ARBA00022801"/>
    </source>
</evidence>
<dbReference type="InterPro" id="IPR003824">
    <property type="entry name" value="UppP"/>
</dbReference>
<evidence type="ECO:0000256" key="2">
    <source>
        <dbReference type="ARBA" id="ARBA00010621"/>
    </source>
</evidence>
<dbReference type="GO" id="GO:0050380">
    <property type="term" value="F:undecaprenyl-diphosphatase activity"/>
    <property type="evidence" value="ECO:0007669"/>
    <property type="project" value="UniProtKB-UniRule"/>
</dbReference>
<feature type="transmembrane region" description="Helical" evidence="14">
    <location>
        <begin position="85"/>
        <end position="103"/>
    </location>
</feature>
<keyword evidence="16" id="KW-1185">Reference proteome</keyword>
<dbReference type="EMBL" id="OCNJ01000003">
    <property type="protein sequence ID" value="SOD94166.1"/>
    <property type="molecule type" value="Genomic_DNA"/>
</dbReference>
<keyword evidence="14" id="KW-0133">Cell shape</keyword>
<dbReference type="GO" id="GO:0009252">
    <property type="term" value="P:peptidoglycan biosynthetic process"/>
    <property type="evidence" value="ECO:0007669"/>
    <property type="project" value="UniProtKB-KW"/>
</dbReference>
<dbReference type="GO" id="GO:0046677">
    <property type="term" value="P:response to antibiotic"/>
    <property type="evidence" value="ECO:0007669"/>
    <property type="project" value="UniProtKB-UniRule"/>
</dbReference>
<dbReference type="Proteomes" id="UP000219621">
    <property type="component" value="Unassembled WGS sequence"/>
</dbReference>
<evidence type="ECO:0000256" key="3">
    <source>
        <dbReference type="ARBA" id="ARBA00012374"/>
    </source>
</evidence>
<evidence type="ECO:0000256" key="13">
    <source>
        <dbReference type="ARBA" id="ARBA00047594"/>
    </source>
</evidence>
<dbReference type="GO" id="GO:0005886">
    <property type="term" value="C:plasma membrane"/>
    <property type="evidence" value="ECO:0007669"/>
    <property type="project" value="UniProtKB-SubCell"/>
</dbReference>
<name>A0A286GG09_9PROT</name>
<dbReference type="NCBIfam" id="NF001390">
    <property type="entry name" value="PRK00281.1-4"/>
    <property type="match status" value="1"/>
</dbReference>
<reference evidence="15 16" key="1">
    <citation type="submission" date="2017-09" db="EMBL/GenBank/DDBJ databases">
        <authorList>
            <person name="Ehlers B."/>
            <person name="Leendertz F.H."/>
        </authorList>
    </citation>
    <scope>NUCLEOTIDE SEQUENCE [LARGE SCALE GENOMIC DNA]</scope>
    <source>
        <strain evidence="15 16">USBA 140</strain>
    </source>
</reference>
<keyword evidence="9 14" id="KW-0472">Membrane</keyword>
<keyword evidence="14" id="KW-0961">Cell wall biogenesis/degradation</keyword>
<evidence type="ECO:0000256" key="8">
    <source>
        <dbReference type="ARBA" id="ARBA00022989"/>
    </source>
</evidence>
<evidence type="ECO:0000256" key="5">
    <source>
        <dbReference type="ARBA" id="ARBA00022475"/>
    </source>
</evidence>
<dbReference type="GO" id="GO:0008360">
    <property type="term" value="P:regulation of cell shape"/>
    <property type="evidence" value="ECO:0007669"/>
    <property type="project" value="UniProtKB-KW"/>
</dbReference>
<feature type="transmembrane region" description="Helical" evidence="14">
    <location>
        <begin position="248"/>
        <end position="271"/>
    </location>
</feature>
<accession>A0A286GG09</accession>
<dbReference type="PANTHER" id="PTHR30622">
    <property type="entry name" value="UNDECAPRENYL-DIPHOSPHATASE"/>
    <property type="match status" value="1"/>
</dbReference>
<comment type="subcellular location">
    <subcellularLocation>
        <location evidence="1 14">Cell membrane</location>
        <topology evidence="1 14">Multi-pass membrane protein</topology>
    </subcellularLocation>
</comment>
<dbReference type="NCBIfam" id="NF001389">
    <property type="entry name" value="PRK00281.1-2"/>
    <property type="match status" value="1"/>
</dbReference>
<feature type="transmembrane region" description="Helical" evidence="14">
    <location>
        <begin position="185"/>
        <end position="203"/>
    </location>
</feature>
<evidence type="ECO:0000256" key="1">
    <source>
        <dbReference type="ARBA" id="ARBA00004651"/>
    </source>
</evidence>
<dbReference type="Pfam" id="PF02673">
    <property type="entry name" value="BacA"/>
    <property type="match status" value="1"/>
</dbReference>
<evidence type="ECO:0000313" key="15">
    <source>
        <dbReference type="EMBL" id="SOD94166.1"/>
    </source>
</evidence>
<evidence type="ECO:0000256" key="11">
    <source>
        <dbReference type="ARBA" id="ARBA00032707"/>
    </source>
</evidence>
<dbReference type="NCBIfam" id="TIGR00753">
    <property type="entry name" value="undec_PP_bacA"/>
    <property type="match status" value="1"/>
</dbReference>
<evidence type="ECO:0000256" key="6">
    <source>
        <dbReference type="ARBA" id="ARBA00022692"/>
    </source>
</evidence>
<feature type="transmembrane region" description="Helical" evidence="14">
    <location>
        <begin position="47"/>
        <end position="65"/>
    </location>
</feature>
<dbReference type="RefSeq" id="WP_245913417.1">
    <property type="nucleotide sequence ID" value="NZ_OCNJ01000003.1"/>
</dbReference>
<dbReference type="HAMAP" id="MF_01006">
    <property type="entry name" value="Undec_diphosphatase"/>
    <property type="match status" value="1"/>
</dbReference>
<evidence type="ECO:0000256" key="10">
    <source>
        <dbReference type="ARBA" id="ARBA00023251"/>
    </source>
</evidence>
<comment type="miscellaneous">
    <text evidence="14">Bacitracin is thought to be involved in the inhibition of peptidoglycan synthesis by sequestering undecaprenyl diphosphate, thereby reducing the pool of lipid carrier available.</text>
</comment>
<feature type="transmembrane region" description="Helical" evidence="14">
    <location>
        <begin position="109"/>
        <end position="127"/>
    </location>
</feature>
<comment type="similarity">
    <text evidence="2 14">Belongs to the UppP family.</text>
</comment>
<dbReference type="GO" id="GO:0071555">
    <property type="term" value="P:cell wall organization"/>
    <property type="evidence" value="ECO:0007669"/>
    <property type="project" value="UniProtKB-KW"/>
</dbReference>
<dbReference type="AlphaFoldDB" id="A0A286GG09"/>
<evidence type="ECO:0000256" key="9">
    <source>
        <dbReference type="ARBA" id="ARBA00023136"/>
    </source>
</evidence>
<comment type="catalytic activity">
    <reaction evidence="13 14">
        <text>di-trans,octa-cis-undecaprenyl diphosphate + H2O = di-trans,octa-cis-undecaprenyl phosphate + phosphate + H(+)</text>
        <dbReference type="Rhea" id="RHEA:28094"/>
        <dbReference type="ChEBI" id="CHEBI:15377"/>
        <dbReference type="ChEBI" id="CHEBI:15378"/>
        <dbReference type="ChEBI" id="CHEBI:43474"/>
        <dbReference type="ChEBI" id="CHEBI:58405"/>
        <dbReference type="ChEBI" id="CHEBI:60392"/>
        <dbReference type="EC" id="3.6.1.27"/>
    </reaction>
</comment>
<sequence>MDTTLLAALLGFVEGLTEFLPVSSTGHLVLLVDLLRFPAPPGKTFEVVIQLGAILAVCLLFWPRLWRAATGMFGDPRERAFVRNILIAFLPAMVIGAVAYKAIKAMLGAPIVVAVALIVGGVAILVIERLRKTPKVHAVEDFSAPLALKIGIFQCLAMVPGVSRSGATIMGSLLAGVERKTAAEFSFFLAIPTMLGATVYSVYKARGELDFSDGSLIATGFTAAFVTALVVVKAALAFIGRHGFAPFAWYRIVVGTIMLVLLLTGGGGAAAG</sequence>
<dbReference type="PANTHER" id="PTHR30622:SF3">
    <property type="entry name" value="UNDECAPRENYL-DIPHOSPHATASE"/>
    <property type="match status" value="1"/>
</dbReference>
<evidence type="ECO:0000256" key="12">
    <source>
        <dbReference type="ARBA" id="ARBA00032932"/>
    </source>
</evidence>
<organism evidence="15 16">
    <name type="scientific">Caenispirillum bisanense</name>
    <dbReference type="NCBI Taxonomy" id="414052"/>
    <lineage>
        <taxon>Bacteria</taxon>
        <taxon>Pseudomonadati</taxon>
        <taxon>Pseudomonadota</taxon>
        <taxon>Alphaproteobacteria</taxon>
        <taxon>Rhodospirillales</taxon>
        <taxon>Novispirillaceae</taxon>
        <taxon>Caenispirillum</taxon>
    </lineage>
</organism>
<keyword evidence="7 14" id="KW-0378">Hydrolase</keyword>
<proteinExistence type="inferred from homology"/>
<keyword evidence="5 14" id="KW-1003">Cell membrane</keyword>